<reference evidence="1" key="1">
    <citation type="journal article" date="2020" name="Stud. Mycol.">
        <title>101 Dothideomycetes genomes: a test case for predicting lifestyles and emergence of pathogens.</title>
        <authorList>
            <person name="Haridas S."/>
            <person name="Albert R."/>
            <person name="Binder M."/>
            <person name="Bloem J."/>
            <person name="Labutti K."/>
            <person name="Salamov A."/>
            <person name="Andreopoulos B."/>
            <person name="Baker S."/>
            <person name="Barry K."/>
            <person name="Bills G."/>
            <person name="Bluhm B."/>
            <person name="Cannon C."/>
            <person name="Castanera R."/>
            <person name="Culley D."/>
            <person name="Daum C."/>
            <person name="Ezra D."/>
            <person name="Gonzalez J."/>
            <person name="Henrissat B."/>
            <person name="Kuo A."/>
            <person name="Liang C."/>
            <person name="Lipzen A."/>
            <person name="Lutzoni F."/>
            <person name="Magnuson J."/>
            <person name="Mondo S."/>
            <person name="Nolan M."/>
            <person name="Ohm R."/>
            <person name="Pangilinan J."/>
            <person name="Park H.-J."/>
            <person name="Ramirez L."/>
            <person name="Alfaro M."/>
            <person name="Sun H."/>
            <person name="Tritt A."/>
            <person name="Yoshinaga Y."/>
            <person name="Zwiers L.-H."/>
            <person name="Turgeon B."/>
            <person name="Goodwin S."/>
            <person name="Spatafora J."/>
            <person name="Crous P."/>
            <person name="Grigoriev I."/>
        </authorList>
    </citation>
    <scope>NUCLEOTIDE SEQUENCE</scope>
    <source>
        <strain evidence="1">CBS 473.64</strain>
    </source>
</reference>
<sequence>MSVHLPARMARPLYRQCIFQRPCARPFSTTIARPGKASRKKKRIDPIQTEVAARQEGRRGKAASTLYEEQLRDDRNLPDDIGILPGTFILAPFSKVWSRLSLSRPTTWKTVSWYYYKFLESKAKAWLLIWRFRKVTPNCPPLYFWHRKVIDAVAVEKYKHLYQSFARGNPAAISETCVSSVSQQFLDRIAARPRRMHMDWKADGVKARIVSNRGLLLALAGYQNTGIQQIVFQVTSKWQSVNIGNTKNKEGSNVVEYLVLQRQAIRGVFKEWKVWGFTNEWMPETIQEDADHEKQVNAYQAQAM</sequence>
<dbReference type="OrthoDB" id="19619at2759"/>
<dbReference type="Gene3D" id="3.10.450.240">
    <property type="match status" value="1"/>
</dbReference>
<evidence type="ECO:0000313" key="1">
    <source>
        <dbReference type="EMBL" id="KAF2643441.1"/>
    </source>
</evidence>
<name>A0A6A6S932_9PLEO</name>
<dbReference type="Proteomes" id="UP000799753">
    <property type="component" value="Unassembled WGS sequence"/>
</dbReference>
<proteinExistence type="predicted"/>
<protein>
    <recommendedName>
        <fullName evidence="3">Tim44-like domain-containing protein</fullName>
    </recommendedName>
</protein>
<keyword evidence="2" id="KW-1185">Reference proteome</keyword>
<organism evidence="1 2">
    <name type="scientific">Massarina eburnea CBS 473.64</name>
    <dbReference type="NCBI Taxonomy" id="1395130"/>
    <lineage>
        <taxon>Eukaryota</taxon>
        <taxon>Fungi</taxon>
        <taxon>Dikarya</taxon>
        <taxon>Ascomycota</taxon>
        <taxon>Pezizomycotina</taxon>
        <taxon>Dothideomycetes</taxon>
        <taxon>Pleosporomycetidae</taxon>
        <taxon>Pleosporales</taxon>
        <taxon>Massarineae</taxon>
        <taxon>Massarinaceae</taxon>
        <taxon>Massarina</taxon>
    </lineage>
</organism>
<evidence type="ECO:0008006" key="3">
    <source>
        <dbReference type="Google" id="ProtNLM"/>
    </source>
</evidence>
<dbReference type="EMBL" id="MU006780">
    <property type="protein sequence ID" value="KAF2643441.1"/>
    <property type="molecule type" value="Genomic_DNA"/>
</dbReference>
<accession>A0A6A6S932</accession>
<dbReference type="AlphaFoldDB" id="A0A6A6S932"/>
<gene>
    <name evidence="1" type="ORF">P280DRAFT_505557</name>
</gene>
<evidence type="ECO:0000313" key="2">
    <source>
        <dbReference type="Proteomes" id="UP000799753"/>
    </source>
</evidence>